<dbReference type="OrthoDB" id="9787650at2"/>
<evidence type="ECO:0000313" key="1">
    <source>
        <dbReference type="EMBL" id="ALB22769.1"/>
    </source>
</evidence>
<name>A0A1L6TBQ7_PISSA</name>
<sequence>MLITYNNTQVDFEKIQSLSIEKGKIIFQAKDGNKIIQLNRDNHEVADEIAEYIINCYKRGFKRLNLNNYITLEPYRVKLNS</sequence>
<organism evidence="1 2">
    <name type="scientific">Piscirickettsia salmonis</name>
    <dbReference type="NCBI Taxonomy" id="1238"/>
    <lineage>
        <taxon>Bacteria</taxon>
        <taxon>Pseudomonadati</taxon>
        <taxon>Pseudomonadota</taxon>
        <taxon>Gammaproteobacteria</taxon>
        <taxon>Thiotrichales</taxon>
        <taxon>Piscirickettsiaceae</taxon>
        <taxon>Piscirickettsia</taxon>
    </lineage>
</organism>
<reference evidence="1 2" key="1">
    <citation type="journal article" date="2014" name="Genome Announc.">
        <title>Comparative Genome Analysis of Two Isolates of the Fish Pathogen Piscirickettsia salmonis from Different Hosts Reveals Major Differences in Virulence-Associated Secretion Systems.</title>
        <authorList>
            <person name="Bohle H."/>
            <person name="Henriquez P."/>
            <person name="Grothusen H."/>
            <person name="Navas E."/>
            <person name="Sandoval A."/>
            <person name="Bustamante F."/>
            <person name="Bustos P."/>
            <person name="Mancilla M."/>
        </authorList>
    </citation>
    <scope>NUCLEOTIDE SEQUENCE [LARGE SCALE GENOMIC DNA]</scope>
    <source>
        <strain evidence="2">B1-32597</strain>
    </source>
</reference>
<evidence type="ECO:0000313" key="2">
    <source>
        <dbReference type="Proteomes" id="UP000029558"/>
    </source>
</evidence>
<protein>
    <submittedName>
        <fullName evidence="1">Uncharacterized protein</fullName>
    </submittedName>
</protein>
<accession>A0A1L6TBQ7</accession>
<dbReference type="Proteomes" id="UP000029558">
    <property type="component" value="Chromosome"/>
</dbReference>
<proteinExistence type="predicted"/>
<dbReference type="EMBL" id="CP012508">
    <property type="protein sequence ID" value="ALB22769.1"/>
    <property type="molecule type" value="Genomic_DNA"/>
</dbReference>
<dbReference type="AlphaFoldDB" id="A0A1L6TBQ7"/>
<gene>
    <name evidence="1" type="ORF">KU39_1587</name>
</gene>
<dbReference type="RefSeq" id="WP_047927336.1">
    <property type="nucleotide sequence ID" value="NZ_CP012508.1"/>
</dbReference>